<reference evidence="3 4" key="1">
    <citation type="submission" date="2018-08" db="EMBL/GenBank/DDBJ databases">
        <title>A genome reference for cultivated species of the human gut microbiota.</title>
        <authorList>
            <person name="Zou Y."/>
            <person name="Xue W."/>
            <person name="Luo G."/>
        </authorList>
    </citation>
    <scope>NUCLEOTIDE SEQUENCE [LARGE SCALE GENOMIC DNA]</scope>
    <source>
        <strain evidence="3 4">AF14-18</strain>
    </source>
</reference>
<gene>
    <name evidence="3" type="ORF">DWW02_26995</name>
</gene>
<feature type="transmembrane region" description="Helical" evidence="1">
    <location>
        <begin position="132"/>
        <end position="150"/>
    </location>
</feature>
<feature type="transmembrane region" description="Helical" evidence="1">
    <location>
        <begin position="162"/>
        <end position="180"/>
    </location>
</feature>
<dbReference type="PANTHER" id="PTHR40448:SF1">
    <property type="entry name" value="TWO-COMPONENT SENSOR HISTIDINE KINASE"/>
    <property type="match status" value="1"/>
</dbReference>
<evidence type="ECO:0000313" key="4">
    <source>
        <dbReference type="Proteomes" id="UP000284543"/>
    </source>
</evidence>
<dbReference type="PANTHER" id="PTHR40448">
    <property type="entry name" value="TWO-COMPONENT SENSOR HISTIDINE KINASE"/>
    <property type="match status" value="1"/>
</dbReference>
<evidence type="ECO:0000259" key="2">
    <source>
        <dbReference type="Pfam" id="PF14501"/>
    </source>
</evidence>
<dbReference type="RefSeq" id="WP_118019599.1">
    <property type="nucleotide sequence ID" value="NZ_CAUHGS010000021.1"/>
</dbReference>
<dbReference type="Pfam" id="PF14501">
    <property type="entry name" value="HATPase_c_5"/>
    <property type="match status" value="1"/>
</dbReference>
<dbReference type="AlphaFoldDB" id="A0A412YVI1"/>
<proteinExistence type="predicted"/>
<evidence type="ECO:0000256" key="1">
    <source>
        <dbReference type="SAM" id="Phobius"/>
    </source>
</evidence>
<accession>A0A412YVI1</accession>
<name>A0A412YVI1_9FIRM</name>
<sequence>MGESTAAAYVIDVLSTLVAMEYMDHGFDKKYSGAARIMLFTGGCLAYYGIMVLLNRYIVFEGFLGISYGVVLTAYGLIALNGKAQKVIVHSLLWILIAISSSYMIYGTLGIITGRSLNTLMIMDRDAVVFPILAGCALKFSMGRAALALYGRKKGPVQAEDGMLAGTFFCMFILIMGMFLMEEGRLDQRGRYVLALCMLMGIFGVIVFIGGFYHRLERYRREEREAEFRRETKCQQEEQIRDLYRMGREVNRLRHDMKGRLNVLYRLVAKERYAEAAEYIERMGADLGNYPELPQDTGNEGLNAALIKAVQECREKEIRFRYVVMGRPDRIDSMDMGTLLYNLLSNGIEACMAVETERELELVVREEDGTIEIFMENTISGSVLKNNPNLESRKQDKRYHGFGMESIRGIIGKYQGHYSYREESGRFIQEIDLRDG</sequence>
<feature type="domain" description="Sensor histidine kinase NatK-like C-terminal" evidence="2">
    <location>
        <begin position="333"/>
        <end position="433"/>
    </location>
</feature>
<dbReference type="Proteomes" id="UP000284543">
    <property type="component" value="Unassembled WGS sequence"/>
</dbReference>
<protein>
    <submittedName>
        <fullName evidence="3">GHKL domain-containing protein</fullName>
    </submittedName>
</protein>
<feature type="transmembrane region" description="Helical" evidence="1">
    <location>
        <begin position="60"/>
        <end position="80"/>
    </location>
</feature>
<comment type="caution">
    <text evidence="3">The sequence shown here is derived from an EMBL/GenBank/DDBJ whole genome shotgun (WGS) entry which is preliminary data.</text>
</comment>
<feature type="transmembrane region" description="Helical" evidence="1">
    <location>
        <begin position="192"/>
        <end position="214"/>
    </location>
</feature>
<dbReference type="EMBL" id="QRZM01000019">
    <property type="protein sequence ID" value="RGV70759.1"/>
    <property type="molecule type" value="Genomic_DNA"/>
</dbReference>
<feature type="transmembrane region" description="Helical" evidence="1">
    <location>
        <begin position="35"/>
        <end position="54"/>
    </location>
</feature>
<feature type="transmembrane region" description="Helical" evidence="1">
    <location>
        <begin position="92"/>
        <end position="112"/>
    </location>
</feature>
<evidence type="ECO:0000313" key="3">
    <source>
        <dbReference type="EMBL" id="RGV70759.1"/>
    </source>
</evidence>
<keyword evidence="1" id="KW-1133">Transmembrane helix</keyword>
<dbReference type="InterPro" id="IPR032834">
    <property type="entry name" value="NatK-like_C"/>
</dbReference>
<dbReference type="GO" id="GO:0042802">
    <property type="term" value="F:identical protein binding"/>
    <property type="evidence" value="ECO:0007669"/>
    <property type="project" value="TreeGrafter"/>
</dbReference>
<dbReference type="SUPFAM" id="SSF55874">
    <property type="entry name" value="ATPase domain of HSP90 chaperone/DNA topoisomerase II/histidine kinase"/>
    <property type="match status" value="1"/>
</dbReference>
<organism evidence="3 4">
    <name type="scientific">Enterocloster bolteae</name>
    <dbReference type="NCBI Taxonomy" id="208479"/>
    <lineage>
        <taxon>Bacteria</taxon>
        <taxon>Bacillati</taxon>
        <taxon>Bacillota</taxon>
        <taxon>Clostridia</taxon>
        <taxon>Lachnospirales</taxon>
        <taxon>Lachnospiraceae</taxon>
        <taxon>Enterocloster</taxon>
    </lineage>
</organism>
<dbReference type="Gene3D" id="3.30.565.10">
    <property type="entry name" value="Histidine kinase-like ATPase, C-terminal domain"/>
    <property type="match status" value="1"/>
</dbReference>
<keyword evidence="1" id="KW-0472">Membrane</keyword>
<dbReference type="InterPro" id="IPR036890">
    <property type="entry name" value="HATPase_C_sf"/>
</dbReference>
<keyword evidence="1" id="KW-0812">Transmembrane</keyword>